<name>A0A2I0WF92_9ASPA</name>
<reference evidence="1 2" key="1">
    <citation type="journal article" date="2016" name="Sci. Rep.">
        <title>The Dendrobium catenatum Lindl. genome sequence provides insights into polysaccharide synthase, floral development and adaptive evolution.</title>
        <authorList>
            <person name="Zhang G.Q."/>
            <person name="Xu Q."/>
            <person name="Bian C."/>
            <person name="Tsai W.C."/>
            <person name="Yeh C.M."/>
            <person name="Liu K.W."/>
            <person name="Yoshida K."/>
            <person name="Zhang L.S."/>
            <person name="Chang S.B."/>
            <person name="Chen F."/>
            <person name="Shi Y."/>
            <person name="Su Y.Y."/>
            <person name="Zhang Y.Q."/>
            <person name="Chen L.J."/>
            <person name="Yin Y."/>
            <person name="Lin M."/>
            <person name="Huang H."/>
            <person name="Deng H."/>
            <person name="Wang Z.W."/>
            <person name="Zhu S.L."/>
            <person name="Zhao X."/>
            <person name="Deng C."/>
            <person name="Niu S.C."/>
            <person name="Huang J."/>
            <person name="Wang M."/>
            <person name="Liu G.H."/>
            <person name="Yang H.J."/>
            <person name="Xiao X.J."/>
            <person name="Hsiao Y.Y."/>
            <person name="Wu W.L."/>
            <person name="Chen Y.Y."/>
            <person name="Mitsuda N."/>
            <person name="Ohme-Takagi M."/>
            <person name="Luo Y.B."/>
            <person name="Van de Peer Y."/>
            <person name="Liu Z.J."/>
        </authorList>
    </citation>
    <scope>NUCLEOTIDE SEQUENCE [LARGE SCALE GENOMIC DNA]</scope>
    <source>
        <tissue evidence="1">The whole plant</tissue>
    </source>
</reference>
<accession>A0A2I0WF92</accession>
<reference evidence="1 2" key="2">
    <citation type="journal article" date="2017" name="Nature">
        <title>The Apostasia genome and the evolution of orchids.</title>
        <authorList>
            <person name="Zhang G.Q."/>
            <person name="Liu K.W."/>
            <person name="Li Z."/>
            <person name="Lohaus R."/>
            <person name="Hsiao Y.Y."/>
            <person name="Niu S.C."/>
            <person name="Wang J.Y."/>
            <person name="Lin Y.C."/>
            <person name="Xu Q."/>
            <person name="Chen L.J."/>
            <person name="Yoshida K."/>
            <person name="Fujiwara S."/>
            <person name="Wang Z.W."/>
            <person name="Zhang Y.Q."/>
            <person name="Mitsuda N."/>
            <person name="Wang M."/>
            <person name="Liu G.H."/>
            <person name="Pecoraro L."/>
            <person name="Huang H.X."/>
            <person name="Xiao X.J."/>
            <person name="Lin M."/>
            <person name="Wu X.Y."/>
            <person name="Wu W.L."/>
            <person name="Chen Y.Y."/>
            <person name="Chang S.B."/>
            <person name="Sakamoto S."/>
            <person name="Ohme-Takagi M."/>
            <person name="Yagi M."/>
            <person name="Zeng S.J."/>
            <person name="Shen C.Y."/>
            <person name="Yeh C.M."/>
            <person name="Luo Y.B."/>
            <person name="Tsai W.C."/>
            <person name="Van de Peer Y."/>
            <person name="Liu Z.J."/>
        </authorList>
    </citation>
    <scope>NUCLEOTIDE SEQUENCE [LARGE SCALE GENOMIC DNA]</scope>
    <source>
        <tissue evidence="1">The whole plant</tissue>
    </source>
</reference>
<dbReference type="EMBL" id="KZ502674">
    <property type="protein sequence ID" value="PKU74344.1"/>
    <property type="molecule type" value="Genomic_DNA"/>
</dbReference>
<proteinExistence type="predicted"/>
<evidence type="ECO:0000313" key="1">
    <source>
        <dbReference type="EMBL" id="PKU74344.1"/>
    </source>
</evidence>
<protein>
    <submittedName>
        <fullName evidence="1">Uncharacterized protein</fullName>
    </submittedName>
</protein>
<dbReference type="Proteomes" id="UP000233837">
    <property type="component" value="Unassembled WGS sequence"/>
</dbReference>
<organism evidence="1 2">
    <name type="scientific">Dendrobium catenatum</name>
    <dbReference type="NCBI Taxonomy" id="906689"/>
    <lineage>
        <taxon>Eukaryota</taxon>
        <taxon>Viridiplantae</taxon>
        <taxon>Streptophyta</taxon>
        <taxon>Embryophyta</taxon>
        <taxon>Tracheophyta</taxon>
        <taxon>Spermatophyta</taxon>
        <taxon>Magnoliopsida</taxon>
        <taxon>Liliopsida</taxon>
        <taxon>Asparagales</taxon>
        <taxon>Orchidaceae</taxon>
        <taxon>Epidendroideae</taxon>
        <taxon>Malaxideae</taxon>
        <taxon>Dendrobiinae</taxon>
        <taxon>Dendrobium</taxon>
    </lineage>
</organism>
<dbReference type="AlphaFoldDB" id="A0A2I0WF92"/>
<sequence length="104" mass="11516">MAIFSGVCHLAGQIVCARLGRRQSRLSACERRITTDSRSLFFINKDQFRSLRWIRHVLGEQCRECGLLGGARSCGARGGRIGARDTGERHAVSWPDTAVWSVGL</sequence>
<gene>
    <name evidence="1" type="ORF">MA16_Dca003547</name>
</gene>
<evidence type="ECO:0000313" key="2">
    <source>
        <dbReference type="Proteomes" id="UP000233837"/>
    </source>
</evidence>
<keyword evidence="2" id="KW-1185">Reference proteome</keyword>